<keyword evidence="4" id="KW-1185">Reference proteome</keyword>
<evidence type="ECO:0000256" key="1">
    <source>
        <dbReference type="SAM" id="MobiDB-lite"/>
    </source>
</evidence>
<feature type="compositionally biased region" description="Polar residues" evidence="1">
    <location>
        <begin position="81"/>
        <end position="92"/>
    </location>
</feature>
<dbReference type="AlphaFoldDB" id="A0A1E3IDQ1"/>
<feature type="region of interest" description="Disordered" evidence="1">
    <location>
        <begin position="199"/>
        <end position="218"/>
    </location>
</feature>
<feature type="region of interest" description="Disordered" evidence="1">
    <location>
        <begin position="680"/>
        <end position="718"/>
    </location>
</feature>
<dbReference type="Pfam" id="PF26147">
    <property type="entry name" value="AB_HYDROLASE_YMC0-YMC35"/>
    <property type="match status" value="2"/>
</dbReference>
<organism evidence="3 4">
    <name type="scientific">Cryptococcus depauperatus CBS 7841</name>
    <dbReference type="NCBI Taxonomy" id="1295531"/>
    <lineage>
        <taxon>Eukaryota</taxon>
        <taxon>Fungi</taxon>
        <taxon>Dikarya</taxon>
        <taxon>Basidiomycota</taxon>
        <taxon>Agaricomycotina</taxon>
        <taxon>Tremellomycetes</taxon>
        <taxon>Tremellales</taxon>
        <taxon>Cryptococcaceae</taxon>
        <taxon>Cryptococcus</taxon>
    </lineage>
</organism>
<dbReference type="OrthoDB" id="5598028at2759"/>
<feature type="domain" description="YMC020W-like alpha/beta hydrolase" evidence="2">
    <location>
        <begin position="994"/>
        <end position="1196"/>
    </location>
</feature>
<feature type="compositionally biased region" description="Polar residues" evidence="1">
    <location>
        <begin position="155"/>
        <end position="165"/>
    </location>
</feature>
<evidence type="ECO:0000313" key="4">
    <source>
        <dbReference type="Proteomes" id="UP000094043"/>
    </source>
</evidence>
<feature type="region of interest" description="Disordered" evidence="1">
    <location>
        <begin position="567"/>
        <end position="587"/>
    </location>
</feature>
<reference evidence="3" key="2">
    <citation type="journal article" date="2022" name="Elife">
        <title>Obligate sexual reproduction of a homothallic fungus closely related to the Cryptococcus pathogenic species complex.</title>
        <authorList>
            <person name="Passer A.R."/>
            <person name="Clancey S.A."/>
            <person name="Shea T."/>
            <person name="David-Palma M."/>
            <person name="Averette A.F."/>
            <person name="Boekhout T."/>
            <person name="Porcel B.M."/>
            <person name="Nowrousian M."/>
            <person name="Cuomo C.A."/>
            <person name="Sun S."/>
            <person name="Heitman J."/>
            <person name="Coelho M.A."/>
        </authorList>
    </citation>
    <scope>NUCLEOTIDE SEQUENCE</scope>
    <source>
        <strain evidence="3">CBS 7841</strain>
    </source>
</reference>
<feature type="compositionally biased region" description="Low complexity" evidence="1">
    <location>
        <begin position="370"/>
        <end position="388"/>
    </location>
</feature>
<gene>
    <name evidence="3" type="ORF">L203_102599</name>
</gene>
<dbReference type="RefSeq" id="XP_066068119.1">
    <property type="nucleotide sequence ID" value="XM_066212022.1"/>
</dbReference>
<dbReference type="Proteomes" id="UP000094043">
    <property type="component" value="Chromosome 3"/>
</dbReference>
<dbReference type="KEGG" id="cdep:91086810"/>
<feature type="compositionally biased region" description="Polar residues" evidence="1">
    <location>
        <begin position="1249"/>
        <end position="1270"/>
    </location>
</feature>
<dbReference type="EMBL" id="CP143786">
    <property type="protein sequence ID" value="WVN87419.1"/>
    <property type="molecule type" value="Genomic_DNA"/>
</dbReference>
<dbReference type="GeneID" id="91086810"/>
<name>A0A1E3IDQ1_9TREE</name>
<reference evidence="3" key="1">
    <citation type="submission" date="2016-06" db="EMBL/GenBank/DDBJ databases">
        <authorList>
            <person name="Cuomo C."/>
            <person name="Litvintseva A."/>
            <person name="Heitman J."/>
            <person name="Chen Y."/>
            <person name="Sun S."/>
            <person name="Springer D."/>
            <person name="Dromer F."/>
            <person name="Young S."/>
            <person name="Zeng Q."/>
            <person name="Chapman S."/>
            <person name="Gujja S."/>
            <person name="Saif S."/>
            <person name="Birren B."/>
        </authorList>
    </citation>
    <scope>NUCLEOTIDE SEQUENCE</scope>
    <source>
        <strain evidence="3">CBS 7841</strain>
    </source>
</reference>
<feature type="region of interest" description="Disordered" evidence="1">
    <location>
        <begin position="1"/>
        <end position="192"/>
    </location>
</feature>
<dbReference type="VEuPathDB" id="FungiDB:L203_03965"/>
<accession>A0A1E3IDQ1</accession>
<dbReference type="InterPro" id="IPR058934">
    <property type="entry name" value="YMC020W-like"/>
</dbReference>
<reference evidence="3" key="3">
    <citation type="submission" date="2024-01" db="EMBL/GenBank/DDBJ databases">
        <authorList>
            <person name="Coelho M.A."/>
            <person name="David-Palma M."/>
            <person name="Shea T."/>
            <person name="Sun S."/>
            <person name="Cuomo C.A."/>
            <person name="Heitman J."/>
        </authorList>
    </citation>
    <scope>NUCLEOTIDE SEQUENCE</scope>
    <source>
        <strain evidence="3">CBS 7841</strain>
    </source>
</reference>
<dbReference type="InterPro" id="IPR058933">
    <property type="entry name" value="YMC020W-like_ab_hydrolase"/>
</dbReference>
<evidence type="ECO:0000259" key="2">
    <source>
        <dbReference type="Pfam" id="PF26147"/>
    </source>
</evidence>
<feature type="region of interest" description="Disordered" evidence="1">
    <location>
        <begin position="369"/>
        <end position="402"/>
    </location>
</feature>
<dbReference type="PANTHER" id="PTHR47349:SF1">
    <property type="entry name" value="AER328WP"/>
    <property type="match status" value="1"/>
</dbReference>
<feature type="domain" description="YMC020W-like alpha/beta hydrolase" evidence="2">
    <location>
        <begin position="827"/>
        <end position="974"/>
    </location>
</feature>
<feature type="region of interest" description="Disordered" evidence="1">
    <location>
        <begin position="238"/>
        <end position="267"/>
    </location>
</feature>
<feature type="compositionally biased region" description="Polar residues" evidence="1">
    <location>
        <begin position="446"/>
        <end position="472"/>
    </location>
</feature>
<dbReference type="PANTHER" id="PTHR47349">
    <property type="entry name" value="CHROMOSOME 8, WHOLE GENOME SHOTGUN SEQUENCE"/>
    <property type="match status" value="1"/>
</dbReference>
<sequence length="1278" mass="138770">MPTNRSRKSSTASVHHLPPTLRHSRPRSNTKLSLVIAEGTPEFQGLNAQNTESESERALSRQLDGDLGGRQMGLRSRENSCDTVNTVGTFKRSTNERTGKSSGSVPKLEEPPSLNGSSSLVGPLDTSPTVRDVASGPSSSTTIVDLPHNTKRSNVDTTTSKSSGSWLGWTNPGSKNDRANVGSKIKGKGKEREANAIGHDTRPPAIEHPVKSSLVSDAGKKSTDADAILNIAVSKTLSPPVPSSAGCQPCNPNDSIAPSKVNESPDPPLLLNKTTNDQKGKSTMGWWHTLSKNTRVQTFDSTVVNTKTVEKSVSNGVPMESTASIINAMPEDAPTSEVKSYLNATSIPFQSVAKNDAAIVGYVDQSGQALSSKSSNIPPSNPPESSESLKADNNSWSEPSPEAVMANGREIEERQLQKQKPRSEAQMAGTELTRSWRTWWFNPHSPSESLASSTGQHTTQPLVPTESVSITSLKPEETHKPAKKEDNLSNSLTPDGMHTKKANISWGSHLYSYIVPTIKTTPPSIDHENKHVEHNSALDQELNLPLKTSPEPILQTALLSQPSDLSLTRYSTSPSRGDHAVHPDVPINGTRSSTAGWLNYLALRASQKRTNASSVLETENSEEVMDLSVDPNFPLSYTPHTIPDETKVAPSATVAVPCSERNTESIKSVAPKVSQNLDVGRKRLSSVGSVSDTLTPSSASPNSKPGDKAGSGKGGKDNVVISHRGLQLQSRPNFVTPTFEATFDRPPRSLLPVPSSPTQTNSTASNLAWKAFSSISNYMYSDQAKAAFTSIEENEPETRGKKEGRHVGADLPRRIGLVDGDREDGWKNVKRVVVVGVHGWFPAKMLNSVIGEPTGTSMKFATMMGQAVKQFFEERGVSVGGEGVRLTLMPLEGEGTIESRVDRLFKAYLSNPAWINDLRRADAIFFAAHSQGCIVTTHLISRLIAQGHIRTHLNAEAVGRCEWAFGPISVIPSSPLRGRKPNLSSLLGSDGGYQKVALLAMCGVHLGPLYSISTSTVIQPYLQWFENAATRELFEFQDTGSAVSQAYQRAMRMILENEVRIVLLASLNDQVVPIYGASFSTATHPLLLRALYIDGASYTQGDFMINLLSFAFMLRNAGIDDQHLVEHLSEATAGSLTGVGHSTPYEELSCYTLAVKYLFYAGPVQNPIPELQVESFSARNAKNDYELPWIMRALVDSPEVKDLFPGELRDLKEGILHWKPMTKPLKEVKRRLEPMAGRQARLYPPSFPSSPTVMSQSEHGNTSVMTSKNVATDLKRDW</sequence>
<feature type="region of interest" description="Disordered" evidence="1">
    <location>
        <begin position="446"/>
        <end position="496"/>
    </location>
</feature>
<evidence type="ECO:0000313" key="3">
    <source>
        <dbReference type="EMBL" id="WVN87419.1"/>
    </source>
</evidence>
<feature type="region of interest" description="Disordered" evidence="1">
    <location>
        <begin position="1240"/>
        <end position="1278"/>
    </location>
</feature>
<protein>
    <recommendedName>
        <fullName evidence="2">YMC020W-like alpha/beta hydrolase domain-containing protein</fullName>
    </recommendedName>
</protein>
<proteinExistence type="predicted"/>
<feature type="compositionally biased region" description="Basic and acidic residues" evidence="1">
    <location>
        <begin position="474"/>
        <end position="487"/>
    </location>
</feature>
<feature type="compositionally biased region" description="Polar residues" evidence="1">
    <location>
        <begin position="686"/>
        <end position="702"/>
    </location>
</feature>